<reference evidence="2" key="1">
    <citation type="submission" date="2024-03" db="EMBL/GenBank/DDBJ databases">
        <title>Diverse circular DNA viruses in blood, oral, and fecal samples of captive lemurs.</title>
        <authorList>
            <person name="Paietta E.N."/>
            <person name="Kraberger S."/>
            <person name="Lund M.C."/>
            <person name="Custer J.M."/>
            <person name="Vargas K.M."/>
            <person name="Ehmke E.E."/>
            <person name="Yoder A.D."/>
            <person name="Varsani A."/>
        </authorList>
    </citation>
    <scope>NUCLEOTIDE SEQUENCE</scope>
    <source>
        <strain evidence="1">Duke_21_78</strain>
        <strain evidence="2">Duke_28FS_88</strain>
    </source>
</reference>
<organism evidence="2">
    <name type="scientific">Dulem virus 164</name>
    <dbReference type="NCBI Taxonomy" id="3145641"/>
    <lineage>
        <taxon>Viruses</taxon>
        <taxon>Monodnaviria</taxon>
        <taxon>Sangervirae</taxon>
        <taxon>Phixviricota</taxon>
        <taxon>Malgrandaviricetes</taxon>
        <taxon>Petitvirales</taxon>
        <taxon>Microviridae</taxon>
        <taxon>Microvirus</taxon>
    </lineage>
</organism>
<name>A0AAU8B7U5_9VIRU</name>
<dbReference type="InterPro" id="IPR046781">
    <property type="entry name" value="Phage_ORF5"/>
</dbReference>
<proteinExistence type="predicted"/>
<dbReference type="EMBL" id="PP511822">
    <property type="protein sequence ID" value="XCD07870.1"/>
    <property type="molecule type" value="Genomic_DNA"/>
</dbReference>
<protein>
    <submittedName>
        <fullName evidence="2">Nonstructural protein</fullName>
    </submittedName>
</protein>
<evidence type="ECO:0000313" key="2">
    <source>
        <dbReference type="EMBL" id="XCD07870.1"/>
    </source>
</evidence>
<sequence length="91" mass="9945">MTYGIYCIFDEAAGVFTAPTIDISDASAVRNFQKMCQDAGSIMNFKPSDFSLYKVGDFDAETAYIDSFSVPSRLFVGSDCSILKEASVEKV</sequence>
<dbReference type="EMBL" id="PP511416">
    <property type="protein sequence ID" value="XCD04045.1"/>
    <property type="molecule type" value="Genomic_DNA"/>
</dbReference>
<accession>A0AAU8B7U5</accession>
<dbReference type="Pfam" id="PF20577">
    <property type="entry name" value="Phage_ORF5"/>
    <property type="match status" value="1"/>
</dbReference>
<evidence type="ECO:0000313" key="1">
    <source>
        <dbReference type="EMBL" id="XCD04045.1"/>
    </source>
</evidence>